<dbReference type="PANTHER" id="PTHR34477">
    <property type="entry name" value="UPF0213 PROTEIN YHBQ"/>
    <property type="match status" value="1"/>
</dbReference>
<evidence type="ECO:0000313" key="3">
    <source>
        <dbReference type="EMBL" id="MBR7553483.1"/>
    </source>
</evidence>
<dbReference type="EMBL" id="JAGSIE010000012">
    <property type="protein sequence ID" value="MBR7553483.1"/>
    <property type="molecule type" value="Genomic_DNA"/>
</dbReference>
<proteinExistence type="inferred from homology"/>
<name>A0A941CT80_9BACI</name>
<dbReference type="Gene3D" id="3.40.1440.10">
    <property type="entry name" value="GIY-YIG endonuclease"/>
    <property type="match status" value="1"/>
</dbReference>
<dbReference type="SUPFAM" id="SSF82771">
    <property type="entry name" value="GIY-YIG endonuclease"/>
    <property type="match status" value="1"/>
</dbReference>
<evidence type="ECO:0000256" key="1">
    <source>
        <dbReference type="ARBA" id="ARBA00007435"/>
    </source>
</evidence>
<organism evidence="3 4">
    <name type="scientific">Allobacillus saliphilus</name>
    <dbReference type="NCBI Taxonomy" id="2912308"/>
    <lineage>
        <taxon>Bacteria</taxon>
        <taxon>Bacillati</taxon>
        <taxon>Bacillota</taxon>
        <taxon>Bacilli</taxon>
        <taxon>Bacillales</taxon>
        <taxon>Bacillaceae</taxon>
        <taxon>Allobacillus</taxon>
    </lineage>
</organism>
<keyword evidence="4" id="KW-1185">Reference proteome</keyword>
<comment type="similarity">
    <text evidence="1">Belongs to the UPF0213 family.</text>
</comment>
<dbReference type="SMART" id="SM00465">
    <property type="entry name" value="GIYc"/>
    <property type="match status" value="1"/>
</dbReference>
<dbReference type="CDD" id="cd10456">
    <property type="entry name" value="GIY-YIG_UPF0213"/>
    <property type="match status" value="1"/>
</dbReference>
<dbReference type="InterPro" id="IPR035901">
    <property type="entry name" value="GIY-YIG_endonuc_sf"/>
</dbReference>
<dbReference type="Proteomes" id="UP000675431">
    <property type="component" value="Unassembled WGS sequence"/>
</dbReference>
<accession>A0A941CT80</accession>
<sequence>MKNDGEFFVYMLRCKDGSLYTGYTVDLQNRLKLHQVGKASKYTRSRGPVELVYLEQLATKSEAMKKEANVKKLKKNEKEDLIASLTNQLVNEKGRFTTLKD</sequence>
<dbReference type="InterPro" id="IPR050190">
    <property type="entry name" value="UPF0213_domain"/>
</dbReference>
<gene>
    <name evidence="3" type="ORF">KC820_04865</name>
</gene>
<reference evidence="3 4" key="1">
    <citation type="submission" date="2021-04" db="EMBL/GenBank/DDBJ databases">
        <title>Allobacillus sp. nov. SKP8-2 isolated from shrimp paste.</title>
        <authorList>
            <person name="Tanasupawat S."/>
            <person name="Yiamsombat S."/>
            <person name="Kanchanasin P."/>
            <person name="Kuncharoen N."/>
        </authorList>
    </citation>
    <scope>NUCLEOTIDE SEQUENCE [LARGE SCALE GENOMIC DNA]</scope>
    <source>
        <strain evidence="3 4">SKP8-2</strain>
    </source>
</reference>
<dbReference type="RefSeq" id="WP_212368742.1">
    <property type="nucleotide sequence ID" value="NZ_JAGSIE010000012.1"/>
</dbReference>
<feature type="domain" description="GIY-YIG" evidence="2">
    <location>
        <begin position="5"/>
        <end position="80"/>
    </location>
</feature>
<dbReference type="InterPro" id="IPR000305">
    <property type="entry name" value="GIY-YIG_endonuc"/>
</dbReference>
<dbReference type="PANTHER" id="PTHR34477:SF1">
    <property type="entry name" value="UPF0213 PROTEIN YHBQ"/>
    <property type="match status" value="1"/>
</dbReference>
<comment type="caution">
    <text evidence="3">The sequence shown here is derived from an EMBL/GenBank/DDBJ whole genome shotgun (WGS) entry which is preliminary data.</text>
</comment>
<evidence type="ECO:0000259" key="2">
    <source>
        <dbReference type="PROSITE" id="PS50164"/>
    </source>
</evidence>
<evidence type="ECO:0000313" key="4">
    <source>
        <dbReference type="Proteomes" id="UP000675431"/>
    </source>
</evidence>
<dbReference type="PROSITE" id="PS50164">
    <property type="entry name" value="GIY_YIG"/>
    <property type="match status" value="1"/>
</dbReference>
<protein>
    <submittedName>
        <fullName evidence="3">GIY-YIG nuclease family protein</fullName>
    </submittedName>
</protein>
<dbReference type="Pfam" id="PF01541">
    <property type="entry name" value="GIY-YIG"/>
    <property type="match status" value="1"/>
</dbReference>
<dbReference type="AlphaFoldDB" id="A0A941CT80"/>